<dbReference type="PANTHER" id="PTHR48249:SF3">
    <property type="entry name" value="MEDIATOR OF RNA POLYMERASE II TRANSCRIPTION SUBUNIT 13"/>
    <property type="match status" value="1"/>
</dbReference>
<feature type="region of interest" description="Disordered" evidence="8">
    <location>
        <begin position="234"/>
        <end position="254"/>
    </location>
</feature>
<proteinExistence type="inferred from homology"/>
<reference evidence="11" key="1">
    <citation type="journal article" date="2015" name="Proc. Natl. Acad. Sci. U.S.A.">
        <title>Genome sequence of the Asian Tiger mosquito, Aedes albopictus, reveals insights into its biology, genetics, and evolution.</title>
        <authorList>
            <person name="Chen X.G."/>
            <person name="Jiang X."/>
            <person name="Gu J."/>
            <person name="Xu M."/>
            <person name="Wu Y."/>
            <person name="Deng Y."/>
            <person name="Zhang C."/>
            <person name="Bonizzoni M."/>
            <person name="Dermauw W."/>
            <person name="Vontas J."/>
            <person name="Armbruster P."/>
            <person name="Huang X."/>
            <person name="Yang Y."/>
            <person name="Zhang H."/>
            <person name="He W."/>
            <person name="Peng H."/>
            <person name="Liu Y."/>
            <person name="Wu K."/>
            <person name="Chen J."/>
            <person name="Lirakis M."/>
            <person name="Topalis P."/>
            <person name="Van Leeuwen T."/>
            <person name="Hall A.B."/>
            <person name="Jiang X."/>
            <person name="Thorpe C."/>
            <person name="Mueller R.L."/>
            <person name="Sun C."/>
            <person name="Waterhouse R.M."/>
            <person name="Yan G."/>
            <person name="Tu Z.J."/>
            <person name="Fang X."/>
            <person name="James A.A."/>
        </authorList>
    </citation>
    <scope>NUCLEOTIDE SEQUENCE [LARGE SCALE GENOMIC DNA]</scope>
    <source>
        <strain evidence="11">Foshan</strain>
    </source>
</reference>
<comment type="similarity">
    <text evidence="2">Belongs to the Mediator complex subunit 13 family.</text>
</comment>
<evidence type="ECO:0000256" key="4">
    <source>
        <dbReference type="ARBA" id="ARBA00022491"/>
    </source>
</evidence>
<evidence type="ECO:0000313" key="11">
    <source>
        <dbReference type="Proteomes" id="UP000069940"/>
    </source>
</evidence>
<name>A0ABM1XQ70_AEDAL</name>
<keyword evidence="4" id="KW-0678">Repressor</keyword>
<evidence type="ECO:0000313" key="10">
    <source>
        <dbReference type="EnsemblMetazoa" id="AALFPA23_001796.P38950"/>
    </source>
</evidence>
<evidence type="ECO:0000256" key="5">
    <source>
        <dbReference type="ARBA" id="ARBA00023015"/>
    </source>
</evidence>
<comment type="subcellular location">
    <subcellularLocation>
        <location evidence="1">Nucleus</location>
    </subcellularLocation>
</comment>
<dbReference type="Pfam" id="PF11597">
    <property type="entry name" value="Med13_N"/>
    <property type="match status" value="1"/>
</dbReference>
<organism evidence="10 11">
    <name type="scientific">Aedes albopictus</name>
    <name type="common">Asian tiger mosquito</name>
    <name type="synonym">Stegomyia albopicta</name>
    <dbReference type="NCBI Taxonomy" id="7160"/>
    <lineage>
        <taxon>Eukaryota</taxon>
        <taxon>Metazoa</taxon>
        <taxon>Ecdysozoa</taxon>
        <taxon>Arthropoda</taxon>
        <taxon>Hexapoda</taxon>
        <taxon>Insecta</taxon>
        <taxon>Pterygota</taxon>
        <taxon>Neoptera</taxon>
        <taxon>Endopterygota</taxon>
        <taxon>Diptera</taxon>
        <taxon>Nematocera</taxon>
        <taxon>Culicoidea</taxon>
        <taxon>Culicidae</taxon>
        <taxon>Culicinae</taxon>
        <taxon>Aedini</taxon>
        <taxon>Aedes</taxon>
        <taxon>Stegomyia</taxon>
    </lineage>
</organism>
<evidence type="ECO:0000256" key="3">
    <source>
        <dbReference type="ARBA" id="ARBA00019618"/>
    </source>
</evidence>
<dbReference type="RefSeq" id="XP_062699325.1">
    <property type="nucleotide sequence ID" value="XM_062843341.1"/>
</dbReference>
<reference evidence="10" key="2">
    <citation type="submission" date="2025-05" db="UniProtKB">
        <authorList>
            <consortium name="EnsemblMetazoa"/>
        </authorList>
    </citation>
    <scope>IDENTIFICATION</scope>
    <source>
        <strain evidence="10">Foshan</strain>
    </source>
</reference>
<protein>
    <recommendedName>
        <fullName evidence="3">Mediator of RNA polymerase II transcription subunit 13</fullName>
    </recommendedName>
</protein>
<evidence type="ECO:0000256" key="1">
    <source>
        <dbReference type="ARBA" id="ARBA00004123"/>
    </source>
</evidence>
<keyword evidence="7" id="KW-0539">Nucleus</keyword>
<accession>A0ABM1XQ70</accession>
<evidence type="ECO:0000256" key="6">
    <source>
        <dbReference type="ARBA" id="ARBA00023163"/>
    </source>
</evidence>
<sequence>MTHQNHQTNGASLEDCHTNFFALTDLCGIKWRKLVQGERPNASSYPLDDPVLRSYSKCLEVDILCVWRRVAAPKPAEQDQNVFEISMPGPVTGGSVIHPPLSLTAAKELWIFWYGEEPDLTELVDPELLKSSEGDKGSWEAGLSYECRSLLFKALHNVIERCLLSRDVVRLGRWFVQPSSNSERVFGKSSLHLSFSFAFFVHGDSTVCASMDIREHPPVRPLMIKHLEEALAQQGNGGTTNSATSGSNNSSNNS</sequence>
<dbReference type="InterPro" id="IPR051139">
    <property type="entry name" value="Mediator_complx_sub13"/>
</dbReference>
<dbReference type="PANTHER" id="PTHR48249">
    <property type="entry name" value="MEDIATOR OF RNA POLYMERASE II TRANSCRIPTION SUBUNIT 13"/>
    <property type="match status" value="1"/>
</dbReference>
<evidence type="ECO:0000259" key="9">
    <source>
        <dbReference type="Pfam" id="PF11597"/>
    </source>
</evidence>
<evidence type="ECO:0000256" key="2">
    <source>
        <dbReference type="ARBA" id="ARBA00009354"/>
    </source>
</evidence>
<keyword evidence="11" id="KW-1185">Reference proteome</keyword>
<dbReference type="GeneID" id="134284471"/>
<keyword evidence="5" id="KW-0805">Transcription regulation</keyword>
<dbReference type="EnsemblMetazoa" id="AALFPA23_001796.R38950">
    <property type="protein sequence ID" value="AALFPA23_001796.P38950"/>
    <property type="gene ID" value="AALFPA23_001796"/>
</dbReference>
<evidence type="ECO:0000256" key="7">
    <source>
        <dbReference type="ARBA" id="ARBA00023242"/>
    </source>
</evidence>
<dbReference type="Proteomes" id="UP000069940">
    <property type="component" value="Unassembled WGS sequence"/>
</dbReference>
<evidence type="ECO:0000256" key="8">
    <source>
        <dbReference type="SAM" id="MobiDB-lite"/>
    </source>
</evidence>
<keyword evidence="6" id="KW-0804">Transcription</keyword>
<dbReference type="InterPro" id="IPR021643">
    <property type="entry name" value="Mediator_Med13_N"/>
</dbReference>
<feature type="domain" description="Mediator complex subunit Med13 N-terminal" evidence="9">
    <location>
        <begin position="12"/>
        <end position="229"/>
    </location>
</feature>
<feature type="compositionally biased region" description="Low complexity" evidence="8">
    <location>
        <begin position="239"/>
        <end position="254"/>
    </location>
</feature>